<dbReference type="Proteomes" id="UP001153076">
    <property type="component" value="Unassembled WGS sequence"/>
</dbReference>
<dbReference type="GO" id="GO:0006952">
    <property type="term" value="P:defense response"/>
    <property type="evidence" value="ECO:0007669"/>
    <property type="project" value="UniProtKB-KW"/>
</dbReference>
<dbReference type="SUPFAM" id="SSF52540">
    <property type="entry name" value="P-loop containing nucleoside triphosphate hydrolases"/>
    <property type="match status" value="1"/>
</dbReference>
<sequence length="1101" mass="124987">MPKGLGKLTSLRTLPLFVAGDRKSSSEQNIVDQMEELKALSNLKGSLGIMIRENAQYATENVKEGGYIRNKGHLNCVRIWFPRDGLHKMGKDEQWLLLEELQPHCNVRELRLVDYGGMRMPSWAKEDDLATFLPNLVRLKLCDCPGWKHLPSLRKLHNLKSLKVRSLCDLEYIENASRKGIIGNGVGASESRASVPFLQQLTLVGLEKLKGWWRDDDDVIDCDINQGQQHLLTSFPSLSKLTLERCPNFACVITCPNIEELELDGKLGEKSRIMIPVESGNSKLRIVWSKHAGTLKSIWPTEAFQCVQQMIIYRDEEMESLSEVEEVFRSSSSLRDLRIVFWKQLKTVGGGLEHLTALESLCLHGLPNLMSLSKAGEGEEEEEEDDEMPWQYVCTWTLGSRTIDFGIEDRGIRMKGLSLAIAYRMARDIKKIKSKLDAIGHNHKIFGFKFEQLNFKLDCQSICNRGEETYSSVYSHNIMGRKAFPLMLWTCISDVECWDLKAIFSKILESAKRCKKENVSMECLQIELQEQLVGKRYLLVLDDTWNENLHQWHRLVELLMGGNPNGSWVLLTTRSRITATVVGGESVYYLKGLFEEDSWRLFKSIAFGQEHEQGNNELLELGRKIVKQCVNVPLAIRVVGSLLYGQGKEKWLSFQEVGLGGIKQDVYKDKDGEIISYKIHDLMHDIAQEVAREKIAHEADFIPSSLNNKIQHLSHRGFSTDSKINSFGGNKVRTFLQIAEIASDKKWRQFIDQQEEIKALKNIKGNWFVQIYIPAKAKYAMENGRKGEFLSQHLTKIDIKFAERDALLDDLQSHINLRVLKLEWHGAKTMPNWAREENLTIALPNLRIQQSVRIAVVSGGESQKSFFPSLEKLWLHDLPNLKGWWGDDSNTNQEHSRLLPSFPSVSYLCVYGCPNLSSMPLCPSLEHLNIEFSQANLRIMESIGKVTTSKARHLKMGLPREAFQSVKSWLIQSDWEVENLSEVEEVFRGCSSSLQELQMKTYTGLKSAVDASHCRGVASIIATAKSESMRRRWSRRGGGWVAMALPSSLPSFLRIILSAKTGEIAKGDALPHCPPIPENYILSSIGISARMDARTHIPETT</sequence>
<dbReference type="InterPro" id="IPR032675">
    <property type="entry name" value="LRR_dom_sf"/>
</dbReference>
<evidence type="ECO:0000313" key="6">
    <source>
        <dbReference type="Proteomes" id="UP001153076"/>
    </source>
</evidence>
<dbReference type="GO" id="GO:0043531">
    <property type="term" value="F:ADP binding"/>
    <property type="evidence" value="ECO:0007669"/>
    <property type="project" value="InterPro"/>
</dbReference>
<evidence type="ECO:0008006" key="7">
    <source>
        <dbReference type="Google" id="ProtNLM"/>
    </source>
</evidence>
<feature type="domain" description="R13L1/DRL21-like LRR repeat region" evidence="4">
    <location>
        <begin position="34"/>
        <end position="166"/>
    </location>
</feature>
<proteinExistence type="predicted"/>
<dbReference type="Pfam" id="PF25019">
    <property type="entry name" value="LRR_R13L1-DRL21"/>
    <property type="match status" value="1"/>
</dbReference>
<dbReference type="InterPro" id="IPR056789">
    <property type="entry name" value="LRR_R13L1-DRL21"/>
</dbReference>
<dbReference type="OrthoDB" id="1194515at2759"/>
<name>A0A9Q1GMN9_9CARY</name>
<keyword evidence="1" id="KW-0433">Leucine-rich repeat</keyword>
<reference evidence="5" key="1">
    <citation type="submission" date="2022-04" db="EMBL/GenBank/DDBJ databases">
        <title>Carnegiea gigantea Genome sequencing and assembly v2.</title>
        <authorList>
            <person name="Copetti D."/>
            <person name="Sanderson M.J."/>
            <person name="Burquez A."/>
            <person name="Wojciechowski M.F."/>
        </authorList>
    </citation>
    <scope>NUCLEOTIDE SEQUENCE</scope>
    <source>
        <strain evidence="5">SGP5-SGP5p</strain>
        <tissue evidence="5">Aerial part</tissue>
    </source>
</reference>
<gene>
    <name evidence="5" type="ORF">Cgig2_018004</name>
</gene>
<dbReference type="Pfam" id="PF00931">
    <property type="entry name" value="NB-ARC"/>
    <property type="match status" value="1"/>
</dbReference>
<dbReference type="PANTHER" id="PTHR36766:SF35">
    <property type="entry name" value="DISEASE RESISTANCE PROTEIN RGA3"/>
    <property type="match status" value="1"/>
</dbReference>
<accession>A0A9Q1GMN9</accession>
<feature type="domain" description="NB-ARC" evidence="3">
    <location>
        <begin position="472"/>
        <end position="610"/>
    </location>
</feature>
<dbReference type="Gene3D" id="3.80.10.10">
    <property type="entry name" value="Ribonuclease Inhibitor"/>
    <property type="match status" value="3"/>
</dbReference>
<evidence type="ECO:0000256" key="1">
    <source>
        <dbReference type="ARBA" id="ARBA00022614"/>
    </source>
</evidence>
<dbReference type="InterPro" id="IPR002182">
    <property type="entry name" value="NB-ARC"/>
</dbReference>
<dbReference type="EMBL" id="JAKOGI010002137">
    <property type="protein sequence ID" value="KAJ8422803.1"/>
    <property type="molecule type" value="Genomic_DNA"/>
</dbReference>
<protein>
    <recommendedName>
        <fullName evidence="7">NB-ARC domain-containing protein</fullName>
    </recommendedName>
</protein>
<evidence type="ECO:0000259" key="3">
    <source>
        <dbReference type="Pfam" id="PF00931"/>
    </source>
</evidence>
<keyword evidence="2" id="KW-0611">Plant defense</keyword>
<dbReference type="SUPFAM" id="SSF52058">
    <property type="entry name" value="L domain-like"/>
    <property type="match status" value="2"/>
</dbReference>
<dbReference type="AlphaFoldDB" id="A0A9Q1GMN9"/>
<evidence type="ECO:0000256" key="2">
    <source>
        <dbReference type="ARBA" id="ARBA00022821"/>
    </source>
</evidence>
<dbReference type="Gene3D" id="3.40.50.300">
    <property type="entry name" value="P-loop containing nucleotide triphosphate hydrolases"/>
    <property type="match status" value="1"/>
</dbReference>
<comment type="caution">
    <text evidence="5">The sequence shown here is derived from an EMBL/GenBank/DDBJ whole genome shotgun (WGS) entry which is preliminary data.</text>
</comment>
<dbReference type="Gene3D" id="1.10.8.430">
    <property type="entry name" value="Helical domain of apoptotic protease-activating factors"/>
    <property type="match status" value="1"/>
</dbReference>
<dbReference type="InterPro" id="IPR027417">
    <property type="entry name" value="P-loop_NTPase"/>
</dbReference>
<dbReference type="PANTHER" id="PTHR36766">
    <property type="entry name" value="PLANT BROAD-SPECTRUM MILDEW RESISTANCE PROTEIN RPW8"/>
    <property type="match status" value="1"/>
</dbReference>
<dbReference type="InterPro" id="IPR042197">
    <property type="entry name" value="Apaf_helical"/>
</dbReference>
<keyword evidence="6" id="KW-1185">Reference proteome</keyword>
<organism evidence="5 6">
    <name type="scientific">Carnegiea gigantea</name>
    <dbReference type="NCBI Taxonomy" id="171969"/>
    <lineage>
        <taxon>Eukaryota</taxon>
        <taxon>Viridiplantae</taxon>
        <taxon>Streptophyta</taxon>
        <taxon>Embryophyta</taxon>
        <taxon>Tracheophyta</taxon>
        <taxon>Spermatophyta</taxon>
        <taxon>Magnoliopsida</taxon>
        <taxon>eudicotyledons</taxon>
        <taxon>Gunneridae</taxon>
        <taxon>Pentapetalae</taxon>
        <taxon>Caryophyllales</taxon>
        <taxon>Cactineae</taxon>
        <taxon>Cactaceae</taxon>
        <taxon>Cactoideae</taxon>
        <taxon>Echinocereeae</taxon>
        <taxon>Carnegiea</taxon>
    </lineage>
</organism>
<evidence type="ECO:0000313" key="5">
    <source>
        <dbReference type="EMBL" id="KAJ8422803.1"/>
    </source>
</evidence>
<evidence type="ECO:0000259" key="4">
    <source>
        <dbReference type="Pfam" id="PF25019"/>
    </source>
</evidence>
<dbReference type="PRINTS" id="PR00364">
    <property type="entry name" value="DISEASERSIST"/>
</dbReference>